<dbReference type="EMBL" id="JAQQLI010000003">
    <property type="protein sequence ID" value="MDC7784827.1"/>
    <property type="molecule type" value="Genomic_DNA"/>
</dbReference>
<feature type="compositionally biased region" description="Basic and acidic residues" evidence="1">
    <location>
        <begin position="96"/>
        <end position="109"/>
    </location>
</feature>
<keyword evidence="3" id="KW-1185">Reference proteome</keyword>
<accession>A0ABT5J5B3</accession>
<proteinExistence type="predicted"/>
<comment type="caution">
    <text evidence="2">The sequence shown here is derived from an EMBL/GenBank/DDBJ whole genome shotgun (WGS) entry which is preliminary data.</text>
</comment>
<sequence>MATRKHISLKTKLAAALLTLRRVDENGVLVPIIPHEHAKLMSAEQIISLFQWDHYPIPHALGGPDEPWNLQPELIRPHRVKTATQDVPTIAKTKRLSAEQEEFRRRVLERPCGQPRERKGRWPSRPFRRKS</sequence>
<name>A0ABT5J5B3_RHOTP</name>
<dbReference type="Proteomes" id="UP001165652">
    <property type="component" value="Unassembled WGS sequence"/>
</dbReference>
<protein>
    <recommendedName>
        <fullName evidence="4">HNH endonuclease</fullName>
    </recommendedName>
</protein>
<feature type="compositionally biased region" description="Basic residues" evidence="1">
    <location>
        <begin position="118"/>
        <end position="131"/>
    </location>
</feature>
<gene>
    <name evidence="2" type="ORF">PQJ73_03945</name>
</gene>
<reference evidence="2" key="2">
    <citation type="submission" date="2023-02" db="EMBL/GenBank/DDBJ databases">
        <authorList>
            <person name="Rayyan A."/>
            <person name="Meyer T."/>
            <person name="Kyndt J.A."/>
        </authorList>
    </citation>
    <scope>NUCLEOTIDE SEQUENCE</scope>
    <source>
        <strain evidence="2">DSM 9987</strain>
    </source>
</reference>
<evidence type="ECO:0008006" key="4">
    <source>
        <dbReference type="Google" id="ProtNLM"/>
    </source>
</evidence>
<dbReference type="RefSeq" id="WP_272775673.1">
    <property type="nucleotide sequence ID" value="NZ_JAQQLI010000003.1"/>
</dbReference>
<evidence type="ECO:0000256" key="1">
    <source>
        <dbReference type="SAM" id="MobiDB-lite"/>
    </source>
</evidence>
<reference evidence="2" key="1">
    <citation type="journal article" date="2023" name="Microbiol Resour">
        <title>Genome Sequences of Rhodoplanes serenus and Two Thermotolerant Strains, Rhodoplanes tepidamans and 'Rhodoplanes cryptolactis,' Further Refine the Genus.</title>
        <authorList>
            <person name="Rayyan A.A."/>
            <person name="Kyndt J.A."/>
        </authorList>
    </citation>
    <scope>NUCLEOTIDE SEQUENCE</scope>
    <source>
        <strain evidence="2">DSM 9987</strain>
    </source>
</reference>
<organism evidence="2 3">
    <name type="scientific">Rhodoplanes tepidamans</name>
    <name type="common">Rhodoplanes cryptolactis</name>
    <dbReference type="NCBI Taxonomy" id="200616"/>
    <lineage>
        <taxon>Bacteria</taxon>
        <taxon>Pseudomonadati</taxon>
        <taxon>Pseudomonadota</taxon>
        <taxon>Alphaproteobacteria</taxon>
        <taxon>Hyphomicrobiales</taxon>
        <taxon>Nitrobacteraceae</taxon>
        <taxon>Rhodoplanes</taxon>
    </lineage>
</organism>
<evidence type="ECO:0000313" key="2">
    <source>
        <dbReference type="EMBL" id="MDC7784827.1"/>
    </source>
</evidence>
<evidence type="ECO:0000313" key="3">
    <source>
        <dbReference type="Proteomes" id="UP001165652"/>
    </source>
</evidence>
<feature type="region of interest" description="Disordered" evidence="1">
    <location>
        <begin position="92"/>
        <end position="131"/>
    </location>
</feature>